<feature type="domain" description="CBS" evidence="12">
    <location>
        <begin position="13"/>
        <end position="68"/>
    </location>
</feature>
<evidence type="ECO:0000256" key="9">
    <source>
        <dbReference type="SAM" id="Coils"/>
    </source>
</evidence>
<keyword evidence="9" id="KW-0175">Coiled coil</keyword>
<dbReference type="SUPFAM" id="SSF54631">
    <property type="entry name" value="CBS-domain pair"/>
    <property type="match status" value="2"/>
</dbReference>
<dbReference type="InterPro" id="IPR004358">
    <property type="entry name" value="Sig_transdc_His_kin-like_C"/>
</dbReference>
<reference evidence="13 14" key="1">
    <citation type="submission" date="2012-06" db="EMBL/GenBank/DDBJ databases">
        <title>Finished chromosome of genome of Crinalium epipsammum PCC 9333.</title>
        <authorList>
            <consortium name="US DOE Joint Genome Institute"/>
            <person name="Gugger M."/>
            <person name="Coursin T."/>
            <person name="Rippka R."/>
            <person name="Tandeau De Marsac N."/>
            <person name="Huntemann M."/>
            <person name="Wei C.-L."/>
            <person name="Han J."/>
            <person name="Detter J.C."/>
            <person name="Han C."/>
            <person name="Tapia R."/>
            <person name="Davenport K."/>
            <person name="Daligault H."/>
            <person name="Erkkila T."/>
            <person name="Gu W."/>
            <person name="Munk A.C.C."/>
            <person name="Teshima H."/>
            <person name="Xu Y."/>
            <person name="Chain P."/>
            <person name="Chen A."/>
            <person name="Krypides N."/>
            <person name="Mavromatis K."/>
            <person name="Markowitz V."/>
            <person name="Szeto E."/>
            <person name="Ivanova N."/>
            <person name="Mikhailova N."/>
            <person name="Ovchinnikova G."/>
            <person name="Pagani I."/>
            <person name="Pati A."/>
            <person name="Goodwin L."/>
            <person name="Peters L."/>
            <person name="Pitluck S."/>
            <person name="Woyke T."/>
            <person name="Kerfeld C."/>
        </authorList>
    </citation>
    <scope>NUCLEOTIDE SEQUENCE [LARGE SCALE GENOMIC DNA]</scope>
    <source>
        <strain evidence="13 14">PCC 9333</strain>
    </source>
</reference>
<evidence type="ECO:0000256" key="5">
    <source>
        <dbReference type="ARBA" id="ARBA00022679"/>
    </source>
</evidence>
<dbReference type="Gene3D" id="1.10.287.130">
    <property type="match status" value="1"/>
</dbReference>
<evidence type="ECO:0000256" key="6">
    <source>
        <dbReference type="ARBA" id="ARBA00022777"/>
    </source>
</evidence>
<evidence type="ECO:0000313" key="13">
    <source>
        <dbReference type="EMBL" id="AFZ11732.1"/>
    </source>
</evidence>
<dbReference type="InterPro" id="IPR003594">
    <property type="entry name" value="HATPase_dom"/>
</dbReference>
<feature type="domain" description="CBS" evidence="12">
    <location>
        <begin position="77"/>
        <end position="137"/>
    </location>
</feature>
<evidence type="ECO:0000259" key="11">
    <source>
        <dbReference type="PROSITE" id="PS50109"/>
    </source>
</evidence>
<dbReference type="eggNOG" id="COG2205">
    <property type="taxonomic scope" value="Bacteria"/>
</dbReference>
<accession>K9VW71</accession>
<dbReference type="SUPFAM" id="SSF47384">
    <property type="entry name" value="Homodimeric domain of signal transducing histidine kinase"/>
    <property type="match status" value="1"/>
</dbReference>
<dbReference type="InterPro" id="IPR029016">
    <property type="entry name" value="GAF-like_dom_sf"/>
</dbReference>
<dbReference type="EMBL" id="CP003620">
    <property type="protein sequence ID" value="AFZ11732.1"/>
    <property type="molecule type" value="Genomic_DNA"/>
</dbReference>
<dbReference type="SMART" id="SM00388">
    <property type="entry name" value="HisKA"/>
    <property type="match status" value="1"/>
</dbReference>
<feature type="domain" description="Histidine kinase" evidence="11">
    <location>
        <begin position="559"/>
        <end position="775"/>
    </location>
</feature>
<dbReference type="SUPFAM" id="SSF55874">
    <property type="entry name" value="ATPase domain of HSP90 chaperone/DNA topoisomerase II/histidine kinase"/>
    <property type="match status" value="1"/>
</dbReference>
<dbReference type="PRINTS" id="PR00344">
    <property type="entry name" value="BCTRLSENSOR"/>
</dbReference>
<dbReference type="CDD" id="cd00075">
    <property type="entry name" value="HATPase"/>
    <property type="match status" value="1"/>
</dbReference>
<dbReference type="CDD" id="cd04620">
    <property type="entry name" value="CBS_two-component_sensor_histidine_kinase_repeat1"/>
    <property type="match status" value="1"/>
</dbReference>
<keyword evidence="7" id="KW-0902">Two-component regulatory system</keyword>
<evidence type="ECO:0000256" key="2">
    <source>
        <dbReference type="ARBA" id="ARBA00006402"/>
    </source>
</evidence>
<evidence type="ECO:0000256" key="3">
    <source>
        <dbReference type="ARBA" id="ARBA00012438"/>
    </source>
</evidence>
<keyword evidence="4" id="KW-0597">Phosphoprotein</keyword>
<evidence type="ECO:0000313" key="14">
    <source>
        <dbReference type="Proteomes" id="UP000010472"/>
    </source>
</evidence>
<dbReference type="PROSITE" id="PS50046">
    <property type="entry name" value="PHYTOCHROME_2"/>
    <property type="match status" value="1"/>
</dbReference>
<dbReference type="InterPro" id="IPR005467">
    <property type="entry name" value="His_kinase_dom"/>
</dbReference>
<dbReference type="GO" id="GO:0000155">
    <property type="term" value="F:phosphorelay sensor kinase activity"/>
    <property type="evidence" value="ECO:0007669"/>
    <property type="project" value="InterPro"/>
</dbReference>
<dbReference type="FunFam" id="3.30.565.10:FF:000006">
    <property type="entry name" value="Sensor histidine kinase WalK"/>
    <property type="match status" value="1"/>
</dbReference>
<dbReference type="InterPro" id="IPR003661">
    <property type="entry name" value="HisK_dim/P_dom"/>
</dbReference>
<evidence type="ECO:0000256" key="4">
    <source>
        <dbReference type="ARBA" id="ARBA00022553"/>
    </source>
</evidence>
<dbReference type="RefSeq" id="WP_015201854.1">
    <property type="nucleotide sequence ID" value="NC_019753.1"/>
</dbReference>
<dbReference type="InterPro" id="IPR050736">
    <property type="entry name" value="Sensor_HK_Regulatory"/>
</dbReference>
<dbReference type="STRING" id="1173022.Cri9333_0815"/>
<dbReference type="InterPro" id="IPR036097">
    <property type="entry name" value="HisK_dim/P_sf"/>
</dbReference>
<dbReference type="EC" id="2.7.13.3" evidence="3"/>
<dbReference type="Pfam" id="PF00512">
    <property type="entry name" value="HisKA"/>
    <property type="match status" value="1"/>
</dbReference>
<dbReference type="PANTHER" id="PTHR43711">
    <property type="entry name" value="TWO-COMPONENT HISTIDINE KINASE"/>
    <property type="match status" value="1"/>
</dbReference>
<keyword evidence="14" id="KW-1185">Reference proteome</keyword>
<dbReference type="PATRIC" id="fig|1173022.3.peg.886"/>
<feature type="domain" description="CBS" evidence="12">
    <location>
        <begin position="144"/>
        <end position="204"/>
    </location>
</feature>
<dbReference type="Gene3D" id="3.10.580.10">
    <property type="entry name" value="CBS-domain"/>
    <property type="match status" value="2"/>
</dbReference>
<dbReference type="eggNOG" id="COG0517">
    <property type="taxonomic scope" value="Bacteria"/>
</dbReference>
<sequence>MLAPSDLSSSQTIDRHPLTVPPETLVSEVVTLMSKARASCVLVTQQQKLVGIFTERDVVKITAAGKALADVEIAAVMTKQLITLPESAANNALSVVSMLRQHRIRHLPVVNELQELIGIATPQSIRDILQPADLLKLRLVADVMTNEVVKASITASVFDLAQLMATHQVSCVVIVNDDTQQNFIPLGIVTERDIVQLQAIGVDFTSVTAETVMSTPLLPTKKSETLWFANQQMTRYRIRRLVVVGDDGQLAGIVTQSSLLQIFDPLEMLESLNALQQLVEERTSELQIVNEKLHSEVIQRQQAQIALQHQMSSERLMGAIATRIRQSLNLEEILNTTVHEVRQFLGCDRVLLYQILPNGTGMVVTEAVNSGWKPILGQVFSPEVFPEEYHQQYVQGRISATADVENDEVLPCLIEFLQNLQVKAKLVVPIIKEEQLWGLLIAHHCSETREWQQLEIDLLEQLGTHIAIALKQSQLYQQVQTELIERQRAEEKLKQLAILLQQANDELELRVDQRTTELQHTLAQLQTEISERKRAEAELAKALEKEKELSTLKSRFVTIASHEFRTPLAIILVASELLKNYGHKFDENKKNKQFNKIKTAVQQTTNLLDELLLISKTASGRIEFNPQPLNIEEFCRDILEETELIQGLKHTFRFDCQGECVNVEIDEKLLRQMLTNLLSNAVKYSPNGGNIHFHLACEDQQVTFQIQDQGIGIPVTDRERLFEIFHRGSNIGDIPGTGLGNTIIKNAVEAHGGMITIESEVDVGTTFTVSLPTSQVRGEISCNSPVEPHND</sequence>
<dbReference type="Gene3D" id="3.30.565.10">
    <property type="entry name" value="Histidine kinase-like ATPase, C-terminal domain"/>
    <property type="match status" value="1"/>
</dbReference>
<protein>
    <recommendedName>
        <fullName evidence="3">histidine kinase</fullName>
        <ecNumber evidence="3">2.7.13.3</ecNumber>
    </recommendedName>
</protein>
<dbReference type="PANTHER" id="PTHR43711:SF26">
    <property type="entry name" value="SENSOR HISTIDINE KINASE RCSC"/>
    <property type="match status" value="1"/>
</dbReference>
<dbReference type="PROSITE" id="PS51371">
    <property type="entry name" value="CBS"/>
    <property type="match status" value="4"/>
</dbReference>
<evidence type="ECO:0000256" key="7">
    <source>
        <dbReference type="ARBA" id="ARBA00023012"/>
    </source>
</evidence>
<dbReference type="Proteomes" id="UP000010472">
    <property type="component" value="Chromosome"/>
</dbReference>
<dbReference type="CDD" id="cd17774">
    <property type="entry name" value="CBS_two-component_sensor_histidine_kinase_repeat2"/>
    <property type="match status" value="1"/>
</dbReference>
<dbReference type="InterPro" id="IPR016132">
    <property type="entry name" value="Phyto_chromo_attachment"/>
</dbReference>
<keyword evidence="6 13" id="KW-0418">Kinase</keyword>
<dbReference type="InterPro" id="IPR003018">
    <property type="entry name" value="GAF"/>
</dbReference>
<feature type="domain" description="CBS" evidence="12">
    <location>
        <begin position="213"/>
        <end position="271"/>
    </location>
</feature>
<dbReference type="AlphaFoldDB" id="K9VW71"/>
<comment type="similarity">
    <text evidence="2">In the N-terminal section; belongs to the phytochrome family.</text>
</comment>
<evidence type="ECO:0000259" key="12">
    <source>
        <dbReference type="PROSITE" id="PS51371"/>
    </source>
</evidence>
<dbReference type="HOGENOM" id="CLU_000445_114_39_3"/>
<evidence type="ECO:0000256" key="1">
    <source>
        <dbReference type="ARBA" id="ARBA00000085"/>
    </source>
</evidence>
<comment type="catalytic activity">
    <reaction evidence="1">
        <text>ATP + protein L-histidine = ADP + protein N-phospho-L-histidine.</text>
        <dbReference type="EC" id="2.7.13.3"/>
    </reaction>
</comment>
<dbReference type="InterPro" id="IPR000644">
    <property type="entry name" value="CBS_dom"/>
</dbReference>
<dbReference type="OrthoDB" id="567974at2"/>
<dbReference type="KEGG" id="cep:Cri9333_0815"/>
<dbReference type="SMART" id="SM00387">
    <property type="entry name" value="HATPase_c"/>
    <property type="match status" value="1"/>
</dbReference>
<dbReference type="PROSITE" id="PS50109">
    <property type="entry name" value="HIS_KIN"/>
    <property type="match status" value="1"/>
</dbReference>
<dbReference type="SMART" id="SM00065">
    <property type="entry name" value="GAF"/>
    <property type="match status" value="1"/>
</dbReference>
<name>K9VW71_9CYAN</name>
<dbReference type="Pfam" id="PF01590">
    <property type="entry name" value="GAF"/>
    <property type="match status" value="1"/>
</dbReference>
<dbReference type="eggNOG" id="COG2203">
    <property type="taxonomic scope" value="Bacteria"/>
</dbReference>
<dbReference type="InterPro" id="IPR036890">
    <property type="entry name" value="HATPase_C_sf"/>
</dbReference>
<dbReference type="InterPro" id="IPR046342">
    <property type="entry name" value="CBS_dom_sf"/>
</dbReference>
<dbReference type="CDD" id="cd00082">
    <property type="entry name" value="HisKA"/>
    <property type="match status" value="1"/>
</dbReference>
<dbReference type="Pfam" id="PF02518">
    <property type="entry name" value="HATPase_c"/>
    <property type="match status" value="1"/>
</dbReference>
<evidence type="ECO:0000256" key="8">
    <source>
        <dbReference type="PROSITE-ProRule" id="PRU00703"/>
    </source>
</evidence>
<dbReference type="Gene3D" id="3.30.450.40">
    <property type="match status" value="1"/>
</dbReference>
<dbReference type="SUPFAM" id="SSF55781">
    <property type="entry name" value="GAF domain-like"/>
    <property type="match status" value="1"/>
</dbReference>
<evidence type="ECO:0000259" key="10">
    <source>
        <dbReference type="PROSITE" id="PS50046"/>
    </source>
</evidence>
<dbReference type="Pfam" id="PF00571">
    <property type="entry name" value="CBS"/>
    <property type="match status" value="4"/>
</dbReference>
<gene>
    <name evidence="13" type="ORF">Cri9333_0815</name>
</gene>
<keyword evidence="8" id="KW-0129">CBS domain</keyword>
<keyword evidence="5" id="KW-0808">Transferase</keyword>
<proteinExistence type="inferred from homology"/>
<feature type="domain" description="Phytochrome chromophore attachment site" evidence="10">
    <location>
        <begin position="329"/>
        <end position="465"/>
    </location>
</feature>
<organism evidence="13 14">
    <name type="scientific">Crinalium epipsammum PCC 9333</name>
    <dbReference type="NCBI Taxonomy" id="1173022"/>
    <lineage>
        <taxon>Bacteria</taxon>
        <taxon>Bacillati</taxon>
        <taxon>Cyanobacteriota</taxon>
        <taxon>Cyanophyceae</taxon>
        <taxon>Gomontiellales</taxon>
        <taxon>Gomontiellaceae</taxon>
        <taxon>Crinalium</taxon>
    </lineage>
</organism>
<dbReference type="SMART" id="SM00116">
    <property type="entry name" value="CBS"/>
    <property type="match status" value="4"/>
</dbReference>
<dbReference type="eggNOG" id="COG2905">
    <property type="taxonomic scope" value="Bacteria"/>
</dbReference>
<feature type="coiled-coil region" evidence="9">
    <location>
        <begin position="486"/>
        <end position="552"/>
    </location>
</feature>